<feature type="transmembrane region" description="Helical" evidence="6">
    <location>
        <begin position="350"/>
        <end position="373"/>
    </location>
</feature>
<feature type="transmembrane region" description="Helical" evidence="6">
    <location>
        <begin position="89"/>
        <end position="108"/>
    </location>
</feature>
<dbReference type="EC" id="3.4.23.43" evidence="9"/>
<accession>A0A8T4KX59</accession>
<keyword evidence="2" id="KW-1003">Cell membrane</keyword>
<organism evidence="9 10">
    <name type="scientific">Candidatus Iainarchaeum sp</name>
    <dbReference type="NCBI Taxonomy" id="3101447"/>
    <lineage>
        <taxon>Archaea</taxon>
        <taxon>Candidatus Iainarchaeota</taxon>
        <taxon>Candidatus Iainarchaeia</taxon>
        <taxon>Candidatus Iainarchaeales</taxon>
        <taxon>Candidatus Iainarchaeaceae</taxon>
        <taxon>Candidatus Iainarchaeum</taxon>
    </lineage>
</organism>
<dbReference type="Pfam" id="PF06819">
    <property type="entry name" value="Arc_PepC"/>
    <property type="match status" value="1"/>
</dbReference>
<evidence type="ECO:0000256" key="6">
    <source>
        <dbReference type="SAM" id="Phobius"/>
    </source>
</evidence>
<evidence type="ECO:0000256" key="4">
    <source>
        <dbReference type="ARBA" id="ARBA00022989"/>
    </source>
</evidence>
<comment type="caution">
    <text evidence="9">The sequence shown here is derived from an EMBL/GenBank/DDBJ whole genome shotgun (WGS) entry which is preliminary data.</text>
</comment>
<name>A0A8T4KX59_9ARCH</name>
<dbReference type="InterPro" id="IPR009639">
    <property type="entry name" value="Pept_A24A_C_arc"/>
</dbReference>
<evidence type="ECO:0000256" key="1">
    <source>
        <dbReference type="ARBA" id="ARBA00004651"/>
    </source>
</evidence>
<feature type="transmembrane region" description="Helical" evidence="6">
    <location>
        <begin position="58"/>
        <end position="77"/>
    </location>
</feature>
<dbReference type="AlphaFoldDB" id="A0A8T4KX59"/>
<feature type="transmembrane region" description="Helical" evidence="6">
    <location>
        <begin position="184"/>
        <end position="202"/>
    </location>
</feature>
<dbReference type="InterPro" id="IPR000045">
    <property type="entry name" value="Prepilin_IV_endopep_pep"/>
</dbReference>
<comment type="subcellular location">
    <subcellularLocation>
        <location evidence="1">Cell membrane</location>
        <topology evidence="1">Multi-pass membrane protein</topology>
    </subcellularLocation>
</comment>
<feature type="transmembrane region" description="Helical" evidence="6">
    <location>
        <begin position="128"/>
        <end position="148"/>
    </location>
</feature>
<reference evidence="9" key="1">
    <citation type="submission" date="2021-03" db="EMBL/GenBank/DDBJ databases">
        <authorList>
            <person name="Jaffe A."/>
        </authorList>
    </citation>
    <scope>NUCLEOTIDE SEQUENCE</scope>
    <source>
        <strain evidence="9">RIFCSPLOWO2_01_FULL_43_13</strain>
    </source>
</reference>
<keyword evidence="4 6" id="KW-1133">Transmembrane helix</keyword>
<dbReference type="EMBL" id="JAGVWB010000035">
    <property type="protein sequence ID" value="MBS3058737.1"/>
    <property type="molecule type" value="Genomic_DNA"/>
</dbReference>
<feature type="domain" description="Prepilin type IV endopeptidase peptidase" evidence="7">
    <location>
        <begin position="12"/>
        <end position="136"/>
    </location>
</feature>
<dbReference type="PANTHER" id="PTHR36506">
    <property type="entry name" value="PREFLAGELLIN PEPTIDASE"/>
    <property type="match status" value="1"/>
</dbReference>
<reference evidence="9" key="2">
    <citation type="submission" date="2021-05" db="EMBL/GenBank/DDBJ databases">
        <title>Protein family content uncovers lineage relationships and bacterial pathway maintenance mechanisms in DPANN archaea.</title>
        <authorList>
            <person name="Castelle C.J."/>
            <person name="Meheust R."/>
            <person name="Jaffe A.L."/>
            <person name="Seitz K."/>
            <person name="Gong X."/>
            <person name="Baker B.J."/>
            <person name="Banfield J.F."/>
        </authorList>
    </citation>
    <scope>NUCLEOTIDE SEQUENCE</scope>
    <source>
        <strain evidence="9">RIFCSPLOWO2_01_FULL_43_13</strain>
    </source>
</reference>
<dbReference type="GO" id="GO:0004190">
    <property type="term" value="F:aspartic-type endopeptidase activity"/>
    <property type="evidence" value="ECO:0007669"/>
    <property type="project" value="UniProtKB-EC"/>
</dbReference>
<feature type="transmembrane region" description="Helical" evidence="6">
    <location>
        <begin position="6"/>
        <end position="22"/>
    </location>
</feature>
<protein>
    <submittedName>
        <fullName evidence="9">Prepilin peptidase</fullName>
        <ecNumber evidence="9">3.4.23.43</ecNumber>
    </submittedName>
</protein>
<evidence type="ECO:0000256" key="3">
    <source>
        <dbReference type="ARBA" id="ARBA00022692"/>
    </source>
</evidence>
<feature type="domain" description="Peptidase A24A-predicted C-terminal archaea" evidence="8">
    <location>
        <begin position="234"/>
        <end position="348"/>
    </location>
</feature>
<evidence type="ECO:0000256" key="2">
    <source>
        <dbReference type="ARBA" id="ARBA00022475"/>
    </source>
</evidence>
<evidence type="ECO:0000259" key="8">
    <source>
        <dbReference type="Pfam" id="PF06819"/>
    </source>
</evidence>
<evidence type="ECO:0000313" key="9">
    <source>
        <dbReference type="EMBL" id="MBS3058737.1"/>
    </source>
</evidence>
<dbReference type="Gene3D" id="1.20.120.1220">
    <property type="match status" value="1"/>
</dbReference>
<evidence type="ECO:0000259" key="7">
    <source>
        <dbReference type="Pfam" id="PF01478"/>
    </source>
</evidence>
<feature type="transmembrane region" description="Helical" evidence="6">
    <location>
        <begin position="209"/>
        <end position="228"/>
    </location>
</feature>
<dbReference type="GO" id="GO:0005886">
    <property type="term" value="C:plasma membrane"/>
    <property type="evidence" value="ECO:0007669"/>
    <property type="project" value="UniProtKB-SubCell"/>
</dbReference>
<feature type="transmembrane region" description="Helical" evidence="6">
    <location>
        <begin position="160"/>
        <end position="178"/>
    </location>
</feature>
<feature type="transmembrane region" description="Helical" evidence="6">
    <location>
        <begin position="34"/>
        <end position="52"/>
    </location>
</feature>
<keyword evidence="3 6" id="KW-0812">Transmembrane</keyword>
<dbReference type="Pfam" id="PF01478">
    <property type="entry name" value="Peptidase_A24"/>
    <property type="match status" value="1"/>
</dbReference>
<proteinExistence type="predicted"/>
<gene>
    <name evidence="9" type="ORF">J4478_05045</name>
</gene>
<dbReference type="InterPro" id="IPR052218">
    <property type="entry name" value="Preflagellin_Peptidase"/>
</dbReference>
<evidence type="ECO:0000256" key="5">
    <source>
        <dbReference type="ARBA" id="ARBA00023136"/>
    </source>
</evidence>
<sequence>MAFFFSFLFFFISIIFLIIASWTDLKSRIVSNRLNYSMLFIGLALHALQAFLQQDLQILSFTVFAVVATFLASLLLWKLGVWAGGDVKLFTALAALNPVNPAFIPQLLGYSQGLLAPLSLPVFPLTLFIFSIFAMMPLGIIIGVRGIFKSKKLKARFSADIAKIVFFEFFLSLAIVGFEKWFSFFGISALLLVIGLIALALLPKRLQPLASAIIFIAAFSVSSAYSVFSEFLQVFIFLLAVSVFLKLFFTARSEVLIVSRKISSLGEGEIVAESIVKTRKGVERFEGLSLRETFKYLKSNNLAGLLKALKPKGKLIADRHSAAGLTLEELKELKRLVKARKLKDSIRVKLSTAFVPGVLIAYLILAFAVDAFWRILF</sequence>
<dbReference type="PANTHER" id="PTHR36506:SF1">
    <property type="entry name" value="PREFLAGELLIN PEPTIDASE"/>
    <property type="match status" value="1"/>
</dbReference>
<keyword evidence="9" id="KW-0378">Hydrolase</keyword>
<feature type="transmembrane region" description="Helical" evidence="6">
    <location>
        <begin position="234"/>
        <end position="251"/>
    </location>
</feature>
<evidence type="ECO:0000313" key="10">
    <source>
        <dbReference type="Proteomes" id="UP000680185"/>
    </source>
</evidence>
<keyword evidence="5 6" id="KW-0472">Membrane</keyword>
<dbReference type="Proteomes" id="UP000680185">
    <property type="component" value="Unassembled WGS sequence"/>
</dbReference>